<dbReference type="STRING" id="456900.A0A151INL9"/>
<dbReference type="Gene3D" id="6.20.210.20">
    <property type="entry name" value="THAP domain"/>
    <property type="match status" value="1"/>
</dbReference>
<keyword evidence="2 5" id="KW-0863">Zinc-finger</keyword>
<proteinExistence type="predicted"/>
<evidence type="ECO:0000256" key="5">
    <source>
        <dbReference type="PROSITE-ProRule" id="PRU00309"/>
    </source>
</evidence>
<protein>
    <submittedName>
        <fullName evidence="7">52 kDa repressor of the inhibitor of the protein kinase</fullName>
    </submittedName>
</protein>
<dbReference type="PANTHER" id="PTHR46600">
    <property type="entry name" value="THAP DOMAIN-CONTAINING"/>
    <property type="match status" value="1"/>
</dbReference>
<dbReference type="Proteomes" id="UP000078542">
    <property type="component" value="Unassembled WGS sequence"/>
</dbReference>
<evidence type="ECO:0000256" key="1">
    <source>
        <dbReference type="ARBA" id="ARBA00022723"/>
    </source>
</evidence>
<dbReference type="GO" id="GO:0016301">
    <property type="term" value="F:kinase activity"/>
    <property type="evidence" value="ECO:0007669"/>
    <property type="project" value="UniProtKB-KW"/>
</dbReference>
<dbReference type="InterPro" id="IPR026516">
    <property type="entry name" value="THAP1/10"/>
</dbReference>
<dbReference type="SUPFAM" id="SSF57716">
    <property type="entry name" value="Glucocorticoid receptor-like (DNA-binding domain)"/>
    <property type="match status" value="1"/>
</dbReference>
<sequence>MGGYSCAVKDCKNVTSTKRVSFFRFPKDLERAKLWLQFCNRCIETTLEKLNNNYRICSEHFTPSMFLNNLRNRLQSHAIPTINLSVNVESLSVNVKGKNYIFCSI</sequence>
<dbReference type="GO" id="GO:0043565">
    <property type="term" value="F:sequence-specific DNA binding"/>
    <property type="evidence" value="ECO:0007669"/>
    <property type="project" value="InterPro"/>
</dbReference>
<accession>A0A151INL9</accession>
<organism evidence="7 8">
    <name type="scientific">Cyphomyrmex costatus</name>
    <dbReference type="NCBI Taxonomy" id="456900"/>
    <lineage>
        <taxon>Eukaryota</taxon>
        <taxon>Metazoa</taxon>
        <taxon>Ecdysozoa</taxon>
        <taxon>Arthropoda</taxon>
        <taxon>Hexapoda</taxon>
        <taxon>Insecta</taxon>
        <taxon>Pterygota</taxon>
        <taxon>Neoptera</taxon>
        <taxon>Endopterygota</taxon>
        <taxon>Hymenoptera</taxon>
        <taxon>Apocrita</taxon>
        <taxon>Aculeata</taxon>
        <taxon>Formicoidea</taxon>
        <taxon>Formicidae</taxon>
        <taxon>Myrmicinae</taxon>
        <taxon>Cyphomyrmex</taxon>
    </lineage>
</organism>
<gene>
    <name evidence="7" type="ORF">ALC62_01980</name>
</gene>
<dbReference type="Pfam" id="PF05485">
    <property type="entry name" value="THAP"/>
    <property type="match status" value="1"/>
</dbReference>
<evidence type="ECO:0000256" key="4">
    <source>
        <dbReference type="ARBA" id="ARBA00023125"/>
    </source>
</evidence>
<dbReference type="InterPro" id="IPR038441">
    <property type="entry name" value="THAP_Znf_sf"/>
</dbReference>
<dbReference type="SMART" id="SM00692">
    <property type="entry name" value="DM3"/>
    <property type="match status" value="1"/>
</dbReference>
<dbReference type="EMBL" id="KQ976927">
    <property type="protein sequence ID" value="KYN07051.1"/>
    <property type="molecule type" value="Genomic_DNA"/>
</dbReference>
<evidence type="ECO:0000313" key="7">
    <source>
        <dbReference type="EMBL" id="KYN07051.1"/>
    </source>
</evidence>
<reference evidence="7 8" key="1">
    <citation type="submission" date="2016-03" db="EMBL/GenBank/DDBJ databases">
        <title>Cyphomyrmex costatus WGS genome.</title>
        <authorList>
            <person name="Nygaard S."/>
            <person name="Hu H."/>
            <person name="Boomsma J."/>
            <person name="Zhang G."/>
        </authorList>
    </citation>
    <scope>NUCLEOTIDE SEQUENCE [LARGE SCALE GENOMIC DNA]</scope>
    <source>
        <strain evidence="7">MS0001</strain>
        <tissue evidence="7">Whole body</tissue>
    </source>
</reference>
<keyword evidence="4 5" id="KW-0238">DNA-binding</keyword>
<keyword evidence="3" id="KW-0862">Zinc</keyword>
<dbReference type="SMART" id="SM00980">
    <property type="entry name" value="THAP"/>
    <property type="match status" value="1"/>
</dbReference>
<keyword evidence="7" id="KW-0418">Kinase</keyword>
<keyword evidence="7" id="KW-0808">Transferase</keyword>
<dbReference type="PANTHER" id="PTHR46600:SF11">
    <property type="entry name" value="THAP DOMAIN-CONTAINING PROTEIN 10"/>
    <property type="match status" value="1"/>
</dbReference>
<dbReference type="AlphaFoldDB" id="A0A151INL9"/>
<evidence type="ECO:0000259" key="6">
    <source>
        <dbReference type="PROSITE" id="PS50950"/>
    </source>
</evidence>
<keyword evidence="1" id="KW-0479">Metal-binding</keyword>
<evidence type="ECO:0000256" key="3">
    <source>
        <dbReference type="ARBA" id="ARBA00022833"/>
    </source>
</evidence>
<dbReference type="InterPro" id="IPR006612">
    <property type="entry name" value="THAP_Znf"/>
</dbReference>
<name>A0A151INL9_9HYME</name>
<keyword evidence="8" id="KW-1185">Reference proteome</keyword>
<evidence type="ECO:0000256" key="2">
    <source>
        <dbReference type="ARBA" id="ARBA00022771"/>
    </source>
</evidence>
<evidence type="ECO:0000313" key="8">
    <source>
        <dbReference type="Proteomes" id="UP000078542"/>
    </source>
</evidence>
<feature type="domain" description="THAP-type" evidence="6">
    <location>
        <begin position="1"/>
        <end position="83"/>
    </location>
</feature>
<dbReference type="GO" id="GO:0008270">
    <property type="term" value="F:zinc ion binding"/>
    <property type="evidence" value="ECO:0007669"/>
    <property type="project" value="UniProtKB-KW"/>
</dbReference>
<dbReference type="PROSITE" id="PS50950">
    <property type="entry name" value="ZF_THAP"/>
    <property type="match status" value="1"/>
</dbReference>